<accession>A0A2Z7C764</accession>
<reference evidence="2 3" key="1">
    <citation type="journal article" date="2015" name="Proc. Natl. Acad. Sci. U.S.A.">
        <title>The resurrection genome of Boea hygrometrica: A blueprint for survival of dehydration.</title>
        <authorList>
            <person name="Xiao L."/>
            <person name="Yang G."/>
            <person name="Zhang L."/>
            <person name="Yang X."/>
            <person name="Zhao S."/>
            <person name="Ji Z."/>
            <person name="Zhou Q."/>
            <person name="Hu M."/>
            <person name="Wang Y."/>
            <person name="Chen M."/>
            <person name="Xu Y."/>
            <person name="Jin H."/>
            <person name="Xiao X."/>
            <person name="Hu G."/>
            <person name="Bao F."/>
            <person name="Hu Y."/>
            <person name="Wan P."/>
            <person name="Li L."/>
            <person name="Deng X."/>
            <person name="Kuang T."/>
            <person name="Xiang C."/>
            <person name="Zhu J.K."/>
            <person name="Oliver M.J."/>
            <person name="He Y."/>
        </authorList>
    </citation>
    <scope>NUCLEOTIDE SEQUENCE [LARGE SCALE GENOMIC DNA]</scope>
    <source>
        <strain evidence="3">cv. XS01</strain>
    </source>
</reference>
<organism evidence="2 3">
    <name type="scientific">Dorcoceras hygrometricum</name>
    <dbReference type="NCBI Taxonomy" id="472368"/>
    <lineage>
        <taxon>Eukaryota</taxon>
        <taxon>Viridiplantae</taxon>
        <taxon>Streptophyta</taxon>
        <taxon>Embryophyta</taxon>
        <taxon>Tracheophyta</taxon>
        <taxon>Spermatophyta</taxon>
        <taxon>Magnoliopsida</taxon>
        <taxon>eudicotyledons</taxon>
        <taxon>Gunneridae</taxon>
        <taxon>Pentapetalae</taxon>
        <taxon>asterids</taxon>
        <taxon>lamiids</taxon>
        <taxon>Lamiales</taxon>
        <taxon>Gesneriaceae</taxon>
        <taxon>Didymocarpoideae</taxon>
        <taxon>Trichosporeae</taxon>
        <taxon>Loxocarpinae</taxon>
        <taxon>Dorcoceras</taxon>
    </lineage>
</organism>
<dbReference type="Proteomes" id="UP000250235">
    <property type="component" value="Unassembled WGS sequence"/>
</dbReference>
<dbReference type="AlphaFoldDB" id="A0A2Z7C764"/>
<sequence length="174" mass="19776">MLKETCRRGYRDVRRRNESTAESVLSSEVGPCNKKSRTFSNSEMVALTSRNENAPPPLNSPDPTRYCLPQAKSTEKNFEPSALLNSWRYDAKETHIAETCLIDFDSTKEAAKESSTDFVIGFIDEEEMFNMPGLVDSMAEGMLLTPPAMKRGFKWSHDFDDQVDDTNYIDLWGE</sequence>
<name>A0A2Z7C764_9LAMI</name>
<dbReference type="PANTHER" id="PTHR31839:SF42">
    <property type="entry name" value="DEHYDRATION-RESPONSIVE ELEMENT-BINDING PROTEIN 1F"/>
    <property type="match status" value="1"/>
</dbReference>
<dbReference type="PANTHER" id="PTHR31839">
    <property type="entry name" value="DEHYDRATION-RESPONSIVE ELEMENT-BINDING PROTEIN 1D"/>
    <property type="match status" value="1"/>
</dbReference>
<protein>
    <submittedName>
        <fullName evidence="2">Dehydration-responsive element-binding protein 1D-like</fullName>
    </submittedName>
</protein>
<dbReference type="GO" id="GO:0003700">
    <property type="term" value="F:DNA-binding transcription factor activity"/>
    <property type="evidence" value="ECO:0007669"/>
    <property type="project" value="InterPro"/>
</dbReference>
<gene>
    <name evidence="2" type="ORF">F511_32895</name>
</gene>
<dbReference type="EMBL" id="KQ998982">
    <property type="protein sequence ID" value="KZV42632.1"/>
    <property type="molecule type" value="Genomic_DNA"/>
</dbReference>
<proteinExistence type="predicted"/>
<evidence type="ECO:0000313" key="2">
    <source>
        <dbReference type="EMBL" id="KZV42632.1"/>
    </source>
</evidence>
<evidence type="ECO:0000313" key="3">
    <source>
        <dbReference type="Proteomes" id="UP000250235"/>
    </source>
</evidence>
<feature type="region of interest" description="Disordered" evidence="1">
    <location>
        <begin position="13"/>
        <end position="36"/>
    </location>
</feature>
<evidence type="ECO:0000256" key="1">
    <source>
        <dbReference type="SAM" id="MobiDB-lite"/>
    </source>
</evidence>
<dbReference type="InterPro" id="IPR045277">
    <property type="entry name" value="DRE1A-I"/>
</dbReference>
<keyword evidence="3" id="KW-1185">Reference proteome</keyword>
<dbReference type="OrthoDB" id="676764at2759"/>